<dbReference type="Proteomes" id="UP000886523">
    <property type="component" value="Unassembled WGS sequence"/>
</dbReference>
<name>A0A9P6AC02_9AGAM</name>
<reference evidence="2" key="1">
    <citation type="journal article" date="2020" name="Nat. Commun.">
        <title>Large-scale genome sequencing of mycorrhizal fungi provides insights into the early evolution of symbiotic traits.</title>
        <authorList>
            <person name="Miyauchi S."/>
            <person name="Kiss E."/>
            <person name="Kuo A."/>
            <person name="Drula E."/>
            <person name="Kohler A."/>
            <person name="Sanchez-Garcia M."/>
            <person name="Morin E."/>
            <person name="Andreopoulos B."/>
            <person name="Barry K.W."/>
            <person name="Bonito G."/>
            <person name="Buee M."/>
            <person name="Carver A."/>
            <person name="Chen C."/>
            <person name="Cichocki N."/>
            <person name="Clum A."/>
            <person name="Culley D."/>
            <person name="Crous P.W."/>
            <person name="Fauchery L."/>
            <person name="Girlanda M."/>
            <person name="Hayes R.D."/>
            <person name="Keri Z."/>
            <person name="LaButti K."/>
            <person name="Lipzen A."/>
            <person name="Lombard V."/>
            <person name="Magnuson J."/>
            <person name="Maillard F."/>
            <person name="Murat C."/>
            <person name="Nolan M."/>
            <person name="Ohm R.A."/>
            <person name="Pangilinan J."/>
            <person name="Pereira M.F."/>
            <person name="Perotto S."/>
            <person name="Peter M."/>
            <person name="Pfister S."/>
            <person name="Riley R."/>
            <person name="Sitrit Y."/>
            <person name="Stielow J.B."/>
            <person name="Szollosi G."/>
            <person name="Zifcakova L."/>
            <person name="Stursova M."/>
            <person name="Spatafora J.W."/>
            <person name="Tedersoo L."/>
            <person name="Vaario L.M."/>
            <person name="Yamada A."/>
            <person name="Yan M."/>
            <person name="Wang P."/>
            <person name="Xu J."/>
            <person name="Bruns T."/>
            <person name="Baldrian P."/>
            <person name="Vilgalys R."/>
            <person name="Dunand C."/>
            <person name="Henrissat B."/>
            <person name="Grigoriev I.V."/>
            <person name="Hibbett D."/>
            <person name="Nagy L.G."/>
            <person name="Martin F.M."/>
        </authorList>
    </citation>
    <scope>NUCLEOTIDE SEQUENCE</scope>
    <source>
        <strain evidence="2">UP504</strain>
    </source>
</reference>
<comment type="caution">
    <text evidence="2">The sequence shown here is derived from an EMBL/GenBank/DDBJ whole genome shotgun (WGS) entry which is preliminary data.</text>
</comment>
<feature type="compositionally biased region" description="Low complexity" evidence="1">
    <location>
        <begin position="1"/>
        <end position="10"/>
    </location>
</feature>
<keyword evidence="3" id="KW-1185">Reference proteome</keyword>
<dbReference type="AlphaFoldDB" id="A0A9P6AC02"/>
<sequence>MGSSSPNSGGPMPPTACGPLLELSTPAPPGPFDPRVSENPAMSRTICLGNGRSVTFSLSLLSLPPQPSYDSMNIPTLVRHWESYPLPLNPHHTEDIGLQFWPMVYHKTVHWASSFQNTWNRWKFLVMAWKSYSTEDLFWEHFSTDKGRMGYDAIQTQMLKDRQILNEMHAAAAREEFPDLNHPAFQGRKQGIPYTMSKTEAIAKAYRKLKKIIEVEERS</sequence>
<evidence type="ECO:0000313" key="2">
    <source>
        <dbReference type="EMBL" id="KAF9502963.1"/>
    </source>
</evidence>
<accession>A0A9P6AC02</accession>
<dbReference type="EMBL" id="MU129499">
    <property type="protein sequence ID" value="KAF9502963.1"/>
    <property type="molecule type" value="Genomic_DNA"/>
</dbReference>
<organism evidence="2 3">
    <name type="scientific">Hydnum rufescens UP504</name>
    <dbReference type="NCBI Taxonomy" id="1448309"/>
    <lineage>
        <taxon>Eukaryota</taxon>
        <taxon>Fungi</taxon>
        <taxon>Dikarya</taxon>
        <taxon>Basidiomycota</taxon>
        <taxon>Agaricomycotina</taxon>
        <taxon>Agaricomycetes</taxon>
        <taxon>Cantharellales</taxon>
        <taxon>Hydnaceae</taxon>
        <taxon>Hydnum</taxon>
    </lineage>
</organism>
<evidence type="ECO:0000256" key="1">
    <source>
        <dbReference type="SAM" id="MobiDB-lite"/>
    </source>
</evidence>
<proteinExistence type="predicted"/>
<feature type="region of interest" description="Disordered" evidence="1">
    <location>
        <begin position="1"/>
        <end position="38"/>
    </location>
</feature>
<protein>
    <submittedName>
        <fullName evidence="2">Uncharacterized protein</fullName>
    </submittedName>
</protein>
<evidence type="ECO:0000313" key="3">
    <source>
        <dbReference type="Proteomes" id="UP000886523"/>
    </source>
</evidence>
<gene>
    <name evidence="2" type="ORF">BS47DRAFT_1490540</name>
</gene>